<dbReference type="GO" id="GO:0016874">
    <property type="term" value="F:ligase activity"/>
    <property type="evidence" value="ECO:0007669"/>
    <property type="project" value="UniProtKB-KW"/>
</dbReference>
<dbReference type="Pfam" id="PF09511">
    <property type="entry name" value="RNA_lig_T4_1"/>
    <property type="match status" value="1"/>
</dbReference>
<feature type="domain" description="Calcineurin-like phosphoesterase" evidence="1">
    <location>
        <begin position="174"/>
        <end position="351"/>
    </location>
</feature>
<dbReference type="InterPro" id="IPR019039">
    <property type="entry name" value="T4-Rnl1-like_N"/>
</dbReference>
<dbReference type="PANTHER" id="PTHR42850">
    <property type="entry name" value="METALLOPHOSPHOESTERASE"/>
    <property type="match status" value="1"/>
</dbReference>
<dbReference type="InterPro" id="IPR004843">
    <property type="entry name" value="Calcineurin-like_PHP"/>
</dbReference>
<sequence>MRNLVLMRGSMGSGKSTFIKNNNLQQYTLSADGIRLLIQSPILSENGNYTISQKNDNKVWEFLLQLLEERMKRGEFTIVDATHAKQESISRYKKLAQEYRYRVSVIDFSDVPLNKLLEQNKMRPEYKQVPEIAIMNSYERMKTEHVPKWTTLIKPQEYNEIMQYRPIDLSDWKKIHVIGDIHGCYTALMEYLKDGLKDDELYIFTGDYLDRGLENDKVLQFLVEIKDNENIMLLEGNHEYHIKNWSHERETDSRVFKNSTEPQLEKANIDKKEVRQLYRRLRQLVYFTYHGKTFVITHGGISKMPDNFIYLATEQLIKGVGDYNTDIDYAWEQNTNGNENLIQIHGHRNIFRLPTAASKNSYNLEGGVERGGDLRVVTLTKEGIQTHEIKNNIFKISKDVKPSVDQNNMSMDEFILYLQNHQQIKEKQLGHNISSFNFTRKAFKEKIWDDINIKARGLFINTYTKDVVSRSYDKFFNTNERSFTKIPALADNLKFPVKVYEKVNGYLGTVGYNSETDQLIFTSKSEINSEHANWLKELFYDTFNENTIKLIKSYIKQENVSLVFEVILPKENPHIIEYKERKLVLLDIVYREIVFKRKDYRDLEYFAKAIGVEYKRLAYIFSNWIDFYKWYRDITNDWSIEKEGYVVEDSAGFMIKIKLPYYNFWKQMRGIKDKVARKQEHTIKGSELYTPLHNKFFAWLKTKDREYVKKSNIIQLRNDFYNEMDNL</sequence>
<keyword evidence="4" id="KW-1185">Reference proteome</keyword>
<organism evidence="3 4">
    <name type="scientific">Caldifermentibacillus hisashii</name>
    <dbReference type="NCBI Taxonomy" id="996558"/>
    <lineage>
        <taxon>Bacteria</taxon>
        <taxon>Bacillati</taxon>
        <taxon>Bacillota</taxon>
        <taxon>Bacilli</taxon>
        <taxon>Bacillales</taxon>
        <taxon>Bacillaceae</taxon>
        <taxon>Caldifermentibacillus</taxon>
    </lineage>
</organism>
<evidence type="ECO:0000259" key="1">
    <source>
        <dbReference type="Pfam" id="PF00149"/>
    </source>
</evidence>
<dbReference type="Pfam" id="PF00149">
    <property type="entry name" value="Metallophos"/>
    <property type="match status" value="1"/>
</dbReference>
<gene>
    <name evidence="3" type="ORF">NST17_20320</name>
</gene>
<dbReference type="Gene3D" id="3.40.50.300">
    <property type="entry name" value="P-loop containing nucleotide triphosphate hydrolases"/>
    <property type="match status" value="1"/>
</dbReference>
<keyword evidence="3" id="KW-0436">Ligase</keyword>
<dbReference type="RefSeq" id="WP_342021136.1">
    <property type="nucleotide sequence ID" value="NZ_JBBYAK010000002.1"/>
</dbReference>
<dbReference type="SUPFAM" id="SSF52540">
    <property type="entry name" value="P-loop containing nucleoside triphosphate hydrolases"/>
    <property type="match status" value="1"/>
</dbReference>
<dbReference type="Gene3D" id="3.60.21.10">
    <property type="match status" value="1"/>
</dbReference>
<dbReference type="PRINTS" id="PR00114">
    <property type="entry name" value="STPHPHTASE"/>
</dbReference>
<name>A0ABU9K349_9BACI</name>
<dbReference type="SUPFAM" id="SSF56300">
    <property type="entry name" value="Metallo-dependent phosphatases"/>
    <property type="match status" value="1"/>
</dbReference>
<dbReference type="InterPro" id="IPR006186">
    <property type="entry name" value="Ser/Thr-sp_prot-phosphatase"/>
</dbReference>
<accession>A0ABU9K349</accession>
<evidence type="ECO:0000313" key="4">
    <source>
        <dbReference type="Proteomes" id="UP001459714"/>
    </source>
</evidence>
<dbReference type="InterPro" id="IPR027417">
    <property type="entry name" value="P-loop_NTPase"/>
</dbReference>
<evidence type="ECO:0000313" key="3">
    <source>
        <dbReference type="EMBL" id="MEL3959500.1"/>
    </source>
</evidence>
<protein>
    <submittedName>
        <fullName evidence="3">RNA ligase</fullName>
    </submittedName>
</protein>
<proteinExistence type="predicted"/>
<evidence type="ECO:0000259" key="2">
    <source>
        <dbReference type="Pfam" id="PF09511"/>
    </source>
</evidence>
<dbReference type="InterPro" id="IPR050126">
    <property type="entry name" value="Ap4A_hydrolase"/>
</dbReference>
<dbReference type="Pfam" id="PF13671">
    <property type="entry name" value="AAA_33"/>
    <property type="match status" value="1"/>
</dbReference>
<reference evidence="3 4" key="1">
    <citation type="submission" date="2024-03" db="EMBL/GenBank/DDBJ databases">
        <title>Bacilli Hybrid Assemblies.</title>
        <authorList>
            <person name="Kovac J."/>
        </authorList>
    </citation>
    <scope>NUCLEOTIDE SEQUENCE [LARGE SCALE GENOMIC DNA]</scope>
    <source>
        <strain evidence="3 4">FSL M8-0022</strain>
    </source>
</reference>
<dbReference type="Proteomes" id="UP001459714">
    <property type="component" value="Unassembled WGS sequence"/>
</dbReference>
<comment type="caution">
    <text evidence="3">The sequence shown here is derived from an EMBL/GenBank/DDBJ whole genome shotgun (WGS) entry which is preliminary data.</text>
</comment>
<dbReference type="PANTHER" id="PTHR42850:SF4">
    <property type="entry name" value="ZINC-DEPENDENT ENDOPOLYPHOSPHATASE"/>
    <property type="match status" value="1"/>
</dbReference>
<dbReference type="EMBL" id="JBBYAK010000002">
    <property type="protein sequence ID" value="MEL3959500.1"/>
    <property type="molecule type" value="Genomic_DNA"/>
</dbReference>
<feature type="domain" description="T4 RNA ligase 1-like N-terminal" evidence="2">
    <location>
        <begin position="454"/>
        <end position="662"/>
    </location>
</feature>
<dbReference type="InterPro" id="IPR029052">
    <property type="entry name" value="Metallo-depent_PP-like"/>
</dbReference>